<dbReference type="GO" id="GO:0015920">
    <property type="term" value="P:lipopolysaccharide transport"/>
    <property type="evidence" value="ECO:0007669"/>
    <property type="project" value="TreeGrafter"/>
</dbReference>
<feature type="transmembrane region" description="Helical" evidence="6">
    <location>
        <begin position="279"/>
        <end position="300"/>
    </location>
</feature>
<keyword evidence="3 6" id="KW-0812">Transmembrane</keyword>
<dbReference type="RefSeq" id="WP_131307139.1">
    <property type="nucleotide sequence ID" value="NZ_SJFN01000006.1"/>
</dbReference>
<accession>A0A4Q9VVI8</accession>
<comment type="subcellular location">
    <subcellularLocation>
        <location evidence="1">Cell membrane</location>
        <topology evidence="1">Multi-pass membrane protein</topology>
    </subcellularLocation>
</comment>
<feature type="transmembrane region" description="Helical" evidence="6">
    <location>
        <begin position="99"/>
        <end position="121"/>
    </location>
</feature>
<feature type="transmembrane region" description="Helical" evidence="6">
    <location>
        <begin position="306"/>
        <end position="327"/>
    </location>
</feature>
<keyword evidence="2" id="KW-1003">Cell membrane</keyword>
<evidence type="ECO:0000256" key="2">
    <source>
        <dbReference type="ARBA" id="ARBA00022475"/>
    </source>
</evidence>
<feature type="transmembrane region" description="Helical" evidence="6">
    <location>
        <begin position="67"/>
        <end position="87"/>
    </location>
</feature>
<evidence type="ECO:0000256" key="6">
    <source>
        <dbReference type="SAM" id="Phobius"/>
    </source>
</evidence>
<sequence length="363" mass="39609">MIGPTLGRYFGRRVLTSILAIFAIAFTIVFLFDFLDMVRANVDRPGFSWSRALAASLFRIPTFSEQVLPFATLFGAMAALLALSRRLELVVARAAGISVWQFMAPPVLVAVIIGVVSSTLYNPIAAALKERSDTLLLELSGGEKKTVFDGDREVWIRQDGKDGESIVHAMRAADRGLHLADVTVFSFLKTGRFHERIEATRADYDDGQWILTDARVQAVGVDPQHFDTLRIPTRLKREQVGDSLAEPETVSFWALPSFIETARNAGLPAFQFELQYQLLLARPLLLVAMVAIAATVSLRVFRFGNIGRMILGGVAAGFVLYVVGEVARGLGGAGMVPPFLAAWSPAVVASSMGFTILLYLEDG</sequence>
<gene>
    <name evidence="7" type="primary">lptG</name>
    <name evidence="7" type="ORF">EYW49_05800</name>
</gene>
<dbReference type="NCBIfam" id="TIGR04408">
    <property type="entry name" value="LptG_lptG"/>
    <property type="match status" value="1"/>
</dbReference>
<evidence type="ECO:0000313" key="7">
    <source>
        <dbReference type="EMBL" id="TBW39770.1"/>
    </source>
</evidence>
<dbReference type="AlphaFoldDB" id="A0A4Q9VVI8"/>
<dbReference type="InterPro" id="IPR005495">
    <property type="entry name" value="LptG/LptF_permease"/>
</dbReference>
<evidence type="ECO:0000256" key="3">
    <source>
        <dbReference type="ARBA" id="ARBA00022692"/>
    </source>
</evidence>
<dbReference type="Proteomes" id="UP000292781">
    <property type="component" value="Unassembled WGS sequence"/>
</dbReference>
<protein>
    <submittedName>
        <fullName evidence="7">LPS export ABC transporter permease LptG</fullName>
    </submittedName>
</protein>
<proteinExistence type="predicted"/>
<organism evidence="7 8">
    <name type="scientific">Siculibacillus lacustris</name>
    <dbReference type="NCBI Taxonomy" id="1549641"/>
    <lineage>
        <taxon>Bacteria</taxon>
        <taxon>Pseudomonadati</taxon>
        <taxon>Pseudomonadota</taxon>
        <taxon>Alphaproteobacteria</taxon>
        <taxon>Hyphomicrobiales</taxon>
        <taxon>Ancalomicrobiaceae</taxon>
        <taxon>Siculibacillus</taxon>
    </lineage>
</organism>
<reference evidence="7 8" key="1">
    <citation type="submission" date="2019-02" db="EMBL/GenBank/DDBJ databases">
        <title>Siculibacillus lacustris gen. nov., sp. nov., a new rosette-forming bacterium isolated from a freshwater crater lake (Lake St. Ana, Romania).</title>
        <authorList>
            <person name="Felfoldi T."/>
            <person name="Marton Z."/>
            <person name="Szabo A."/>
            <person name="Mentes A."/>
            <person name="Boka K."/>
            <person name="Marialigeti K."/>
            <person name="Mathe I."/>
            <person name="Koncz M."/>
            <person name="Schumann P."/>
            <person name="Toth E."/>
        </authorList>
    </citation>
    <scope>NUCLEOTIDE SEQUENCE [LARGE SCALE GENOMIC DNA]</scope>
    <source>
        <strain evidence="7 8">SA-279</strain>
    </source>
</reference>
<keyword evidence="4 6" id="KW-1133">Transmembrane helix</keyword>
<feature type="transmembrane region" description="Helical" evidence="6">
    <location>
        <begin position="14"/>
        <end position="35"/>
    </location>
</feature>
<dbReference type="InterPro" id="IPR030923">
    <property type="entry name" value="LptG"/>
</dbReference>
<dbReference type="GO" id="GO:0043190">
    <property type="term" value="C:ATP-binding cassette (ABC) transporter complex"/>
    <property type="evidence" value="ECO:0007669"/>
    <property type="project" value="InterPro"/>
</dbReference>
<dbReference type="GO" id="GO:0055085">
    <property type="term" value="P:transmembrane transport"/>
    <property type="evidence" value="ECO:0007669"/>
    <property type="project" value="InterPro"/>
</dbReference>
<keyword evidence="8" id="KW-1185">Reference proteome</keyword>
<evidence type="ECO:0000313" key="8">
    <source>
        <dbReference type="Proteomes" id="UP000292781"/>
    </source>
</evidence>
<feature type="transmembrane region" description="Helical" evidence="6">
    <location>
        <begin position="339"/>
        <end position="360"/>
    </location>
</feature>
<keyword evidence="5 6" id="KW-0472">Membrane</keyword>
<dbReference type="OrthoDB" id="9798468at2"/>
<name>A0A4Q9VVI8_9HYPH</name>
<dbReference type="PANTHER" id="PTHR33529">
    <property type="entry name" value="SLR0882 PROTEIN-RELATED"/>
    <property type="match status" value="1"/>
</dbReference>
<dbReference type="EMBL" id="SJFN01000006">
    <property type="protein sequence ID" value="TBW39770.1"/>
    <property type="molecule type" value="Genomic_DNA"/>
</dbReference>
<evidence type="ECO:0000256" key="5">
    <source>
        <dbReference type="ARBA" id="ARBA00023136"/>
    </source>
</evidence>
<comment type="caution">
    <text evidence="7">The sequence shown here is derived from an EMBL/GenBank/DDBJ whole genome shotgun (WGS) entry which is preliminary data.</text>
</comment>
<dbReference type="Pfam" id="PF03739">
    <property type="entry name" value="LptF_LptG"/>
    <property type="match status" value="1"/>
</dbReference>
<dbReference type="PANTHER" id="PTHR33529:SF2">
    <property type="entry name" value="LIPOPOLYSACCHARIDE EXPORT SYSTEM PERMEASE PROTEIN LPTG"/>
    <property type="match status" value="1"/>
</dbReference>
<evidence type="ECO:0000256" key="1">
    <source>
        <dbReference type="ARBA" id="ARBA00004651"/>
    </source>
</evidence>
<evidence type="ECO:0000256" key="4">
    <source>
        <dbReference type="ARBA" id="ARBA00022989"/>
    </source>
</evidence>